<reference evidence="2" key="1">
    <citation type="submission" date="2022-04" db="EMBL/GenBank/DDBJ databases">
        <title>Whole genome sequence of Sphaerotilus sp. FB-5.</title>
        <authorList>
            <person name="Takeda M."/>
            <person name="Narihara S."/>
            <person name="Akimoto M."/>
            <person name="Akimoto R."/>
            <person name="Nishiyashiki S."/>
            <person name="Murakami T."/>
        </authorList>
    </citation>
    <scope>NUCLEOTIDE SEQUENCE</scope>
    <source>
        <strain evidence="2">FB-5</strain>
    </source>
</reference>
<organism evidence="2 3">
    <name type="scientific">Sphaerotilus microaerophilus</name>
    <dbReference type="NCBI Taxonomy" id="2914710"/>
    <lineage>
        <taxon>Bacteria</taxon>
        <taxon>Pseudomonadati</taxon>
        <taxon>Pseudomonadota</taxon>
        <taxon>Betaproteobacteria</taxon>
        <taxon>Burkholderiales</taxon>
        <taxon>Sphaerotilaceae</taxon>
        <taxon>Sphaerotilus</taxon>
    </lineage>
</organism>
<keyword evidence="3" id="KW-1185">Reference proteome</keyword>
<dbReference type="NCBIfam" id="NF047398">
    <property type="entry name" value="AAA_KGGVGR"/>
    <property type="match status" value="1"/>
</dbReference>
<evidence type="ECO:0000313" key="3">
    <source>
        <dbReference type="Proteomes" id="UP001057498"/>
    </source>
</evidence>
<dbReference type="InterPro" id="IPR050678">
    <property type="entry name" value="DNA_Partitioning_ATPase"/>
</dbReference>
<dbReference type="Proteomes" id="UP001057498">
    <property type="component" value="Chromosome"/>
</dbReference>
<sequence>MTPLRFNDALRRAAAATRNDALPAQPPVRIIRDIYGRLRFAINAGEADYPAEARSSLEAAQQTLGAYSGGDELLFRDSFADPDRIFNSSDWHTTVVAMGVDEDGNSLGEVDVMLLDRQITGQDWIRTTRAPRPDSAPPRVVFYGLKGGVGRSTALCMLAYSLAREGKRVLLLDFDLESPGLSGLLLPSDRVAGFGLVDWFIEDAVQRDDSVLLDLVSDSPLAELTRGQIRVAAAMGQGENAYLAKLARVYADVPSPTGPERFAQRMARLVAALEAQERPDIVLIDSRAGLHDLAAISIAGLADLALLFATDSEQNWQGYRQLFEHWRQRPEVLRGVRERLWMVRAMFPESDQEARFQRFLERSYDLFADHLYDEIQPTRADDEPPDAGASEPFSFPMDSDAAPHFPWTVRWSPRFVEFDALSLRNRGGVDDTDIDLAFGPFVERVKESIFGE</sequence>
<evidence type="ECO:0000313" key="2">
    <source>
        <dbReference type="EMBL" id="BDI06352.1"/>
    </source>
</evidence>
<protein>
    <recommendedName>
        <fullName evidence="1">CobQ/CobB/MinD/ParA nucleotide binding domain-containing protein</fullName>
    </recommendedName>
</protein>
<dbReference type="SUPFAM" id="SSF52540">
    <property type="entry name" value="P-loop containing nucleoside triphosphate hydrolases"/>
    <property type="match status" value="1"/>
</dbReference>
<evidence type="ECO:0000259" key="1">
    <source>
        <dbReference type="Pfam" id="PF01656"/>
    </source>
</evidence>
<proteinExistence type="predicted"/>
<dbReference type="InterPro" id="IPR002586">
    <property type="entry name" value="CobQ/CobB/MinD/ParA_Nub-bd_dom"/>
</dbReference>
<feature type="domain" description="CobQ/CobB/MinD/ParA nucleotide binding" evidence="1">
    <location>
        <begin position="141"/>
        <end position="277"/>
    </location>
</feature>
<dbReference type="Pfam" id="PF01656">
    <property type="entry name" value="CbiA"/>
    <property type="match status" value="1"/>
</dbReference>
<name>A0ABN6PQK4_9BURK</name>
<accession>A0ABN6PQK4</accession>
<dbReference type="RefSeq" id="WP_251969632.1">
    <property type="nucleotide sequence ID" value="NZ_AP025730.1"/>
</dbReference>
<dbReference type="InterPro" id="IPR027417">
    <property type="entry name" value="P-loop_NTPase"/>
</dbReference>
<dbReference type="Gene3D" id="3.40.50.300">
    <property type="entry name" value="P-loop containing nucleotide triphosphate hydrolases"/>
    <property type="match status" value="1"/>
</dbReference>
<gene>
    <name evidence="2" type="ORF">CATMQ487_33220</name>
</gene>
<dbReference type="EMBL" id="AP025730">
    <property type="protein sequence ID" value="BDI06352.1"/>
    <property type="molecule type" value="Genomic_DNA"/>
</dbReference>
<dbReference type="PANTHER" id="PTHR13696:SF52">
    <property type="entry name" value="PARA FAMILY PROTEIN CT_582"/>
    <property type="match status" value="1"/>
</dbReference>
<dbReference type="PANTHER" id="PTHR13696">
    <property type="entry name" value="P-LOOP CONTAINING NUCLEOSIDE TRIPHOSPHATE HYDROLASE"/>
    <property type="match status" value="1"/>
</dbReference>